<protein>
    <submittedName>
        <fullName evidence="2">Uncharacterized protein</fullName>
    </submittedName>
</protein>
<accession>A0A834AH62</accession>
<name>A0A834AH62_9CHIR</name>
<dbReference type="AlphaFoldDB" id="A0A834AH62"/>
<feature type="transmembrane region" description="Helical" evidence="1">
    <location>
        <begin position="80"/>
        <end position="98"/>
    </location>
</feature>
<proteinExistence type="predicted"/>
<evidence type="ECO:0000313" key="3">
    <source>
        <dbReference type="Proteomes" id="UP000664940"/>
    </source>
</evidence>
<dbReference type="Proteomes" id="UP000664940">
    <property type="component" value="Unassembled WGS sequence"/>
</dbReference>
<feature type="transmembrane region" description="Helical" evidence="1">
    <location>
        <begin position="12"/>
        <end position="36"/>
    </location>
</feature>
<gene>
    <name evidence="2" type="ORF">HJG60_010582</name>
</gene>
<reference evidence="2 3" key="1">
    <citation type="journal article" date="2020" name="Nature">
        <title>Six reference-quality genomes reveal evolution of bat adaptations.</title>
        <authorList>
            <person name="Jebb D."/>
            <person name="Huang Z."/>
            <person name="Pippel M."/>
            <person name="Hughes G.M."/>
            <person name="Lavrichenko K."/>
            <person name="Devanna P."/>
            <person name="Winkler S."/>
            <person name="Jermiin L.S."/>
            <person name="Skirmuntt E.C."/>
            <person name="Katzourakis A."/>
            <person name="Burkitt-Gray L."/>
            <person name="Ray D.A."/>
            <person name="Sullivan K.A.M."/>
            <person name="Roscito J.G."/>
            <person name="Kirilenko B.M."/>
            <person name="Davalos L.M."/>
            <person name="Corthals A.P."/>
            <person name="Power M.L."/>
            <person name="Jones G."/>
            <person name="Ransome R.D."/>
            <person name="Dechmann D.K.N."/>
            <person name="Locatelli A.G."/>
            <person name="Puechmaille S.J."/>
            <person name="Fedrigo O."/>
            <person name="Jarvis E.D."/>
            <person name="Hiller M."/>
            <person name="Vernes S.C."/>
            <person name="Myers E.W."/>
            <person name="Teeling E.C."/>
        </authorList>
    </citation>
    <scope>NUCLEOTIDE SEQUENCE [LARGE SCALE GENOMIC DNA]</scope>
    <source>
        <strain evidence="2">Bat1K_MPI-CBG_1</strain>
    </source>
</reference>
<dbReference type="EMBL" id="JABVXQ010000004">
    <property type="protein sequence ID" value="KAF6114618.1"/>
    <property type="molecule type" value="Genomic_DNA"/>
</dbReference>
<evidence type="ECO:0000256" key="1">
    <source>
        <dbReference type="SAM" id="Phobius"/>
    </source>
</evidence>
<keyword evidence="1" id="KW-0472">Membrane</keyword>
<keyword evidence="1" id="KW-0812">Transmembrane</keyword>
<keyword evidence="1" id="KW-1133">Transmembrane helix</keyword>
<feature type="transmembrane region" description="Helical" evidence="1">
    <location>
        <begin position="110"/>
        <end position="133"/>
    </location>
</feature>
<evidence type="ECO:0000313" key="2">
    <source>
        <dbReference type="EMBL" id="KAF6114618.1"/>
    </source>
</evidence>
<comment type="caution">
    <text evidence="2">The sequence shown here is derived from an EMBL/GenBank/DDBJ whole genome shotgun (WGS) entry which is preliminary data.</text>
</comment>
<sequence>MTILTSVKWYLIVVLICISLMASDAEHLFMCLWALCVSSLEKCLFKSFAHYLFGLFVFLEWTHVSSLYILEIKSLSEVSLAHMFSHTVGSLFMLFSLARQKFFNLMRSHLFILSFMSLGLEDISMKILLHGISEIFLPIFSSRTFIISQLIFNSFIHLEFIFVYGVSWCSSFSFLCAADRVSQHHFLKRLCLLHFMLLPLLSNIN</sequence>
<feature type="transmembrane region" description="Helical" evidence="1">
    <location>
        <begin position="48"/>
        <end position="68"/>
    </location>
</feature>
<organism evidence="2 3">
    <name type="scientific">Phyllostomus discolor</name>
    <name type="common">pale spear-nosed bat</name>
    <dbReference type="NCBI Taxonomy" id="89673"/>
    <lineage>
        <taxon>Eukaryota</taxon>
        <taxon>Metazoa</taxon>
        <taxon>Chordata</taxon>
        <taxon>Craniata</taxon>
        <taxon>Vertebrata</taxon>
        <taxon>Euteleostomi</taxon>
        <taxon>Mammalia</taxon>
        <taxon>Eutheria</taxon>
        <taxon>Laurasiatheria</taxon>
        <taxon>Chiroptera</taxon>
        <taxon>Yangochiroptera</taxon>
        <taxon>Phyllostomidae</taxon>
        <taxon>Phyllostominae</taxon>
        <taxon>Phyllostomus</taxon>
    </lineage>
</organism>
<feature type="transmembrane region" description="Helical" evidence="1">
    <location>
        <begin position="145"/>
        <end position="166"/>
    </location>
</feature>